<feature type="compositionally biased region" description="Basic residues" evidence="1">
    <location>
        <begin position="143"/>
        <end position="152"/>
    </location>
</feature>
<feature type="compositionally biased region" description="Basic and acidic residues" evidence="1">
    <location>
        <begin position="153"/>
        <end position="165"/>
    </location>
</feature>
<sequence length="178" mass="19194">MSAPPPASAAPPKVANPEPADDHLVALDALASHPEAAIHTRVRRISRAVGTSQASIAAADSSHKSNLHTEKFARQLNKAIATGIADRASPRASSIGYSQGWAIHVVLAHIFGVYFQHQVSFKYSHRGSVFQGEGCANAEGSRIRQRTKTHRRLREESKDMLETRADTGTLPGVKTLTQ</sequence>
<evidence type="ECO:0000313" key="2">
    <source>
        <dbReference type="EMBL" id="KAE8261981.1"/>
    </source>
</evidence>
<feature type="region of interest" description="Disordered" evidence="1">
    <location>
        <begin position="138"/>
        <end position="178"/>
    </location>
</feature>
<gene>
    <name evidence="2" type="ORF">A4X09_0g7560</name>
</gene>
<evidence type="ECO:0000313" key="3">
    <source>
        <dbReference type="Proteomes" id="UP000078113"/>
    </source>
</evidence>
<reference evidence="2" key="1">
    <citation type="submission" date="2016-04" db="EMBL/GenBank/DDBJ databases">
        <authorList>
            <person name="Nguyen H.D."/>
            <person name="Samba Siva P."/>
            <person name="Cullis J."/>
            <person name="Levesque C.A."/>
            <person name="Hambleton S."/>
        </authorList>
    </citation>
    <scope>NUCLEOTIDE SEQUENCE</scope>
    <source>
        <strain evidence="2">DAOMC 236422</strain>
    </source>
</reference>
<accession>A0A8X7N393</accession>
<organism evidence="2 3">
    <name type="scientific">Tilletia walkeri</name>
    <dbReference type="NCBI Taxonomy" id="117179"/>
    <lineage>
        <taxon>Eukaryota</taxon>
        <taxon>Fungi</taxon>
        <taxon>Dikarya</taxon>
        <taxon>Basidiomycota</taxon>
        <taxon>Ustilaginomycotina</taxon>
        <taxon>Exobasidiomycetes</taxon>
        <taxon>Tilletiales</taxon>
        <taxon>Tilletiaceae</taxon>
        <taxon>Tilletia</taxon>
    </lineage>
</organism>
<dbReference type="AlphaFoldDB" id="A0A8X7N393"/>
<comment type="caution">
    <text evidence="2">The sequence shown here is derived from an EMBL/GenBank/DDBJ whole genome shotgun (WGS) entry which is preliminary data.</text>
</comment>
<protein>
    <submittedName>
        <fullName evidence="2">Uncharacterized protein</fullName>
    </submittedName>
</protein>
<dbReference type="EMBL" id="LWDG02000875">
    <property type="protein sequence ID" value="KAE8261981.1"/>
    <property type="molecule type" value="Genomic_DNA"/>
</dbReference>
<keyword evidence="3" id="KW-1185">Reference proteome</keyword>
<dbReference type="Proteomes" id="UP000078113">
    <property type="component" value="Unassembled WGS sequence"/>
</dbReference>
<evidence type="ECO:0000256" key="1">
    <source>
        <dbReference type="SAM" id="MobiDB-lite"/>
    </source>
</evidence>
<proteinExistence type="predicted"/>
<name>A0A8X7N393_9BASI</name>
<reference evidence="2" key="2">
    <citation type="journal article" date="2019" name="IMA Fungus">
        <title>Genome sequencing and comparison of five Tilletia species to identify candidate genes for the detection of regulated species infecting wheat.</title>
        <authorList>
            <person name="Nguyen H.D.T."/>
            <person name="Sultana T."/>
            <person name="Kesanakurti P."/>
            <person name="Hambleton S."/>
        </authorList>
    </citation>
    <scope>NUCLEOTIDE SEQUENCE</scope>
    <source>
        <strain evidence="2">DAOMC 236422</strain>
    </source>
</reference>